<gene>
    <name evidence="9" type="primary">trpF</name>
    <name evidence="11" type="ORF">EVG15_00265</name>
</gene>
<evidence type="ECO:0000256" key="5">
    <source>
        <dbReference type="ARBA" id="ARBA00022605"/>
    </source>
</evidence>
<dbReference type="PANTHER" id="PTHR42894">
    <property type="entry name" value="N-(5'-PHOSPHORIBOSYL)ANTHRANILATE ISOMERASE"/>
    <property type="match status" value="1"/>
</dbReference>
<organism evidence="11 12">
    <name type="scientific">Candidatus Acididesulfobacter diazotrophicus</name>
    <dbReference type="NCBI Taxonomy" id="2597226"/>
    <lineage>
        <taxon>Bacteria</taxon>
        <taxon>Deltaproteobacteria</taxon>
        <taxon>Candidatus Acidulodesulfobacterales</taxon>
        <taxon>Candidatus Acididesulfobacter</taxon>
    </lineage>
</organism>
<comment type="pathway">
    <text evidence="2 9">Amino-acid biosynthesis; L-tryptophan biosynthesis; L-tryptophan from chorismate: step 3/5.</text>
</comment>
<dbReference type="EC" id="5.3.1.24" evidence="3 9"/>
<reference evidence="11 12" key="1">
    <citation type="journal article" date="2019" name="ISME J.">
        <title>Insights into ecological role of a new deltaproteobacterial order Candidatus Acidulodesulfobacterales by metagenomics and metatranscriptomics.</title>
        <authorList>
            <person name="Tan S."/>
            <person name="Liu J."/>
            <person name="Fang Y."/>
            <person name="Hedlund B.P."/>
            <person name="Lian Z.H."/>
            <person name="Huang L.Y."/>
            <person name="Li J.T."/>
            <person name="Huang L.N."/>
            <person name="Li W.J."/>
            <person name="Jiang H.C."/>
            <person name="Dong H.L."/>
            <person name="Shu W.S."/>
        </authorList>
    </citation>
    <scope>NUCLEOTIDE SEQUENCE [LARGE SCALE GENOMIC DNA]</scope>
    <source>
        <strain evidence="11">AP1</strain>
    </source>
</reference>
<dbReference type="Proteomes" id="UP000319296">
    <property type="component" value="Unassembled WGS sequence"/>
</dbReference>
<accession>A0A519BQ00</accession>
<evidence type="ECO:0000256" key="8">
    <source>
        <dbReference type="ARBA" id="ARBA00023235"/>
    </source>
</evidence>
<evidence type="ECO:0000256" key="1">
    <source>
        <dbReference type="ARBA" id="ARBA00001164"/>
    </source>
</evidence>
<keyword evidence="5 9" id="KW-0028">Amino-acid biosynthesis</keyword>
<evidence type="ECO:0000256" key="3">
    <source>
        <dbReference type="ARBA" id="ARBA00012572"/>
    </source>
</evidence>
<dbReference type="InterPro" id="IPR044643">
    <property type="entry name" value="TrpF_fam"/>
</dbReference>
<dbReference type="Gene3D" id="3.20.20.70">
    <property type="entry name" value="Aldolase class I"/>
    <property type="match status" value="1"/>
</dbReference>
<dbReference type="InterPro" id="IPR001240">
    <property type="entry name" value="PRAI_dom"/>
</dbReference>
<evidence type="ECO:0000256" key="9">
    <source>
        <dbReference type="HAMAP-Rule" id="MF_00135"/>
    </source>
</evidence>
<comment type="similarity">
    <text evidence="9">Belongs to the TrpF family.</text>
</comment>
<evidence type="ECO:0000256" key="4">
    <source>
        <dbReference type="ARBA" id="ARBA00022272"/>
    </source>
</evidence>
<dbReference type="CDD" id="cd00405">
    <property type="entry name" value="PRAI"/>
    <property type="match status" value="1"/>
</dbReference>
<dbReference type="Pfam" id="PF00697">
    <property type="entry name" value="PRAI"/>
    <property type="match status" value="1"/>
</dbReference>
<dbReference type="GO" id="GO:0004640">
    <property type="term" value="F:phosphoribosylanthranilate isomerase activity"/>
    <property type="evidence" value="ECO:0007669"/>
    <property type="project" value="UniProtKB-UniRule"/>
</dbReference>
<feature type="domain" description="N-(5'phosphoribosyl) anthranilate isomerase (PRAI)" evidence="10">
    <location>
        <begin position="5"/>
        <end position="222"/>
    </location>
</feature>
<proteinExistence type="inferred from homology"/>
<keyword evidence="6 9" id="KW-0822">Tryptophan biosynthesis</keyword>
<evidence type="ECO:0000313" key="12">
    <source>
        <dbReference type="Proteomes" id="UP000319296"/>
    </source>
</evidence>
<comment type="catalytic activity">
    <reaction evidence="1 9">
        <text>N-(5-phospho-beta-D-ribosyl)anthranilate = 1-(2-carboxyphenylamino)-1-deoxy-D-ribulose 5-phosphate</text>
        <dbReference type="Rhea" id="RHEA:21540"/>
        <dbReference type="ChEBI" id="CHEBI:18277"/>
        <dbReference type="ChEBI" id="CHEBI:58613"/>
        <dbReference type="EC" id="5.3.1.24"/>
    </reaction>
</comment>
<sequence>MSLKVKICGITNFEDAFNCIEAGVDCLGFVFYEDSKRNIDLNNAKKIINKINNLNLNLEKFFLKSNNTILTAGVFVNKDINEINKIINETGIDIIQLSGNETAEYIDKLIKLDNFEHKILKTVHIKDKADIDKISYYEDLGVNILLDTYVKQGVYGGTGTVFNWEILDGVDLSDKIIAGGVSYENIAYIKNILKPYAVDLSSKVEKFPGKKDHDKVKLFFENLKITANTDDN</sequence>
<dbReference type="PANTHER" id="PTHR42894:SF1">
    <property type="entry name" value="N-(5'-PHOSPHORIBOSYL)ANTHRANILATE ISOMERASE"/>
    <property type="match status" value="1"/>
</dbReference>
<dbReference type="UniPathway" id="UPA00035">
    <property type="reaction ID" value="UER00042"/>
</dbReference>
<dbReference type="GO" id="GO:0000162">
    <property type="term" value="P:L-tryptophan biosynthetic process"/>
    <property type="evidence" value="ECO:0007669"/>
    <property type="project" value="UniProtKB-UniRule"/>
</dbReference>
<comment type="caution">
    <text evidence="11">The sequence shown here is derived from an EMBL/GenBank/DDBJ whole genome shotgun (WGS) entry which is preliminary data.</text>
</comment>
<dbReference type="InterPro" id="IPR013785">
    <property type="entry name" value="Aldolase_TIM"/>
</dbReference>
<evidence type="ECO:0000259" key="10">
    <source>
        <dbReference type="Pfam" id="PF00697"/>
    </source>
</evidence>
<dbReference type="HAMAP" id="MF_00135">
    <property type="entry name" value="PRAI"/>
    <property type="match status" value="1"/>
</dbReference>
<dbReference type="InterPro" id="IPR011060">
    <property type="entry name" value="RibuloseP-bd_barrel"/>
</dbReference>
<dbReference type="EMBL" id="SGBB01000001">
    <property type="protein sequence ID" value="RZD19356.1"/>
    <property type="molecule type" value="Genomic_DNA"/>
</dbReference>
<evidence type="ECO:0000256" key="2">
    <source>
        <dbReference type="ARBA" id="ARBA00004664"/>
    </source>
</evidence>
<keyword evidence="8 9" id="KW-0413">Isomerase</keyword>
<protein>
    <recommendedName>
        <fullName evidence="4 9">N-(5'-phosphoribosyl)anthranilate isomerase</fullName>
        <shortName evidence="9">PRAI</shortName>
        <ecNumber evidence="3 9">5.3.1.24</ecNumber>
    </recommendedName>
</protein>
<dbReference type="SUPFAM" id="SSF51366">
    <property type="entry name" value="Ribulose-phoshate binding barrel"/>
    <property type="match status" value="1"/>
</dbReference>
<evidence type="ECO:0000313" key="11">
    <source>
        <dbReference type="EMBL" id="RZD19356.1"/>
    </source>
</evidence>
<dbReference type="AlphaFoldDB" id="A0A519BQ00"/>
<evidence type="ECO:0000256" key="6">
    <source>
        <dbReference type="ARBA" id="ARBA00022822"/>
    </source>
</evidence>
<evidence type="ECO:0000256" key="7">
    <source>
        <dbReference type="ARBA" id="ARBA00023141"/>
    </source>
</evidence>
<name>A0A519BQ00_9DELT</name>
<keyword evidence="7 9" id="KW-0057">Aromatic amino acid biosynthesis</keyword>